<dbReference type="Pfam" id="PF00856">
    <property type="entry name" value="SET"/>
    <property type="match status" value="1"/>
</dbReference>
<dbReference type="InterPro" id="IPR001214">
    <property type="entry name" value="SET_dom"/>
</dbReference>
<dbReference type="OrthoDB" id="3180714at2759"/>
<dbReference type="PROSITE" id="PS50280">
    <property type="entry name" value="SET"/>
    <property type="match status" value="1"/>
</dbReference>
<dbReference type="InterPro" id="IPR046341">
    <property type="entry name" value="SET_dom_sf"/>
</dbReference>
<gene>
    <name evidence="2" type="ORF">TrST_g6767</name>
</gene>
<dbReference type="CDD" id="cd10540">
    <property type="entry name" value="SET_SpSet7-like"/>
    <property type="match status" value="1"/>
</dbReference>
<name>A0A9W7C3A6_9STRA</name>
<evidence type="ECO:0000313" key="3">
    <source>
        <dbReference type="Proteomes" id="UP001165085"/>
    </source>
</evidence>
<evidence type="ECO:0000313" key="2">
    <source>
        <dbReference type="EMBL" id="GMH97225.1"/>
    </source>
</evidence>
<evidence type="ECO:0000259" key="1">
    <source>
        <dbReference type="PROSITE" id="PS50280"/>
    </source>
</evidence>
<accession>A0A9W7C3A6</accession>
<dbReference type="Proteomes" id="UP001165085">
    <property type="component" value="Unassembled WGS sequence"/>
</dbReference>
<comment type="caution">
    <text evidence="2">The sequence shown here is derived from an EMBL/GenBank/DDBJ whole genome shotgun (WGS) entry which is preliminary data.</text>
</comment>
<protein>
    <recommendedName>
        <fullName evidence="1">SET domain-containing protein</fullName>
    </recommendedName>
</protein>
<dbReference type="Gene3D" id="2.170.270.10">
    <property type="entry name" value="SET domain"/>
    <property type="match status" value="1"/>
</dbReference>
<dbReference type="SMART" id="SM00317">
    <property type="entry name" value="SET"/>
    <property type="match status" value="1"/>
</dbReference>
<proteinExistence type="predicted"/>
<dbReference type="AlphaFoldDB" id="A0A9W7C3A6"/>
<dbReference type="EMBL" id="BRXY01000484">
    <property type="protein sequence ID" value="GMH97225.1"/>
    <property type="molecule type" value="Genomic_DNA"/>
</dbReference>
<organism evidence="2 3">
    <name type="scientific">Triparma strigata</name>
    <dbReference type="NCBI Taxonomy" id="1606541"/>
    <lineage>
        <taxon>Eukaryota</taxon>
        <taxon>Sar</taxon>
        <taxon>Stramenopiles</taxon>
        <taxon>Ochrophyta</taxon>
        <taxon>Bolidophyceae</taxon>
        <taxon>Parmales</taxon>
        <taxon>Triparmaceae</taxon>
        <taxon>Triparma</taxon>
    </lineage>
</organism>
<dbReference type="SUPFAM" id="SSF82199">
    <property type="entry name" value="SET domain"/>
    <property type="match status" value="1"/>
</dbReference>
<sequence>MHCAEVLSALSPVPPPTKSLEDRMEPFAFEMRSNEISGRGLYATILIPAGTLIHTAPCLLFTKDSYTAHARHTVLEHYLFNCTNGDRLLALGYGSIFNHDETPNVDFRVDRENLCITYRACREIEAGKELCIYYGDKLWFDYHGKKLEQESSEEEGENFLSRIEL</sequence>
<feature type="domain" description="SET" evidence="1">
    <location>
        <begin position="27"/>
        <end position="135"/>
    </location>
</feature>
<keyword evidence="3" id="KW-1185">Reference proteome</keyword>
<reference evidence="3" key="1">
    <citation type="journal article" date="2023" name="Commun. Biol.">
        <title>Genome analysis of Parmales, the sister group of diatoms, reveals the evolutionary specialization of diatoms from phago-mixotrophs to photoautotrophs.</title>
        <authorList>
            <person name="Ban H."/>
            <person name="Sato S."/>
            <person name="Yoshikawa S."/>
            <person name="Yamada K."/>
            <person name="Nakamura Y."/>
            <person name="Ichinomiya M."/>
            <person name="Sato N."/>
            <person name="Blanc-Mathieu R."/>
            <person name="Endo H."/>
            <person name="Kuwata A."/>
            <person name="Ogata H."/>
        </authorList>
    </citation>
    <scope>NUCLEOTIDE SEQUENCE [LARGE SCALE GENOMIC DNA]</scope>
    <source>
        <strain evidence="3">NIES 3701</strain>
    </source>
</reference>